<dbReference type="Pfam" id="PF22794">
    <property type="entry name" value="jr-ZPR1"/>
    <property type="match status" value="1"/>
</dbReference>
<dbReference type="Proteomes" id="UP000005270">
    <property type="component" value="Chromosome"/>
</dbReference>
<evidence type="ECO:0000256" key="2">
    <source>
        <dbReference type="ARBA" id="ARBA00022723"/>
    </source>
</evidence>
<sequence length="178" mass="19765">MNEVEQQPRPLKVLEYKARCPLCGKEGVVEEFLYKIPFFGEVLLSTFKCPHCGYKHSDVMSLEESEPVQILYRVEKPGDERALFIKSSAATIKIPEVDIEVSPGLFSQGEITTVEGVIMRVIDVLKYACENSSPACSSKIEYLEGVLRGLKPVTIVVSDPTGVSRILSEKAIVKKLSE</sequence>
<dbReference type="InterPro" id="IPR004470">
    <property type="entry name" value="ZPR1-like_arc"/>
</dbReference>
<dbReference type="AlphaFoldDB" id="I3TE77"/>
<evidence type="ECO:0000256" key="4">
    <source>
        <dbReference type="ARBA" id="ARBA00022833"/>
    </source>
</evidence>
<organism evidence="6 7">
    <name type="scientific">Thermogladius calderae (strain DSM 22663 / VKM B-2946 / 1633)</name>
    <dbReference type="NCBI Taxonomy" id="1184251"/>
    <lineage>
        <taxon>Archaea</taxon>
        <taxon>Thermoproteota</taxon>
        <taxon>Thermoprotei</taxon>
        <taxon>Desulfurococcales</taxon>
        <taxon>Desulfurococcaceae</taxon>
        <taxon>Thermogladius</taxon>
    </lineage>
</organism>
<reference evidence="6 7" key="1">
    <citation type="journal article" date="2012" name="J. Bacteriol.">
        <title>Complete genome sequence of the hyperthermophilic cellulolytic Crenarchaeon 'Thermogladius cellulolyticus' 1633.</title>
        <authorList>
            <person name="Mardanov A.V."/>
            <person name="Kochetkova T.V."/>
            <person name="Beletsky A.V."/>
            <person name="Bonch-Osmolovskaya E.A."/>
            <person name="Ravin N.V."/>
            <person name="Skryabin K.G."/>
        </authorList>
    </citation>
    <scope>NUCLEOTIDE SEQUENCE [LARGE SCALE GENOMIC DNA]</scope>
    <source>
        <strain evidence="7">DSM 22663 / VKM B-2946 / 1633</strain>
    </source>
</reference>
<keyword evidence="2" id="KW-0479">Metal-binding</keyword>
<accession>I3TE77</accession>
<dbReference type="NCBIfam" id="TIGR00310">
    <property type="entry name" value="ZPR1_znf"/>
    <property type="match status" value="1"/>
</dbReference>
<dbReference type="InterPro" id="IPR042452">
    <property type="entry name" value="ZPR1_Znf1/2"/>
</dbReference>
<dbReference type="RefSeq" id="WP_014737315.1">
    <property type="nucleotide sequence ID" value="NC_017954.1"/>
</dbReference>
<dbReference type="PANTHER" id="PTHR10876:SF0">
    <property type="entry name" value="ZINC FINGER PROTEIN ZPR1"/>
    <property type="match status" value="1"/>
</dbReference>
<dbReference type="STRING" id="1184251.TCELL_0641"/>
<dbReference type="SMART" id="SM00709">
    <property type="entry name" value="Zpr1"/>
    <property type="match status" value="1"/>
</dbReference>
<dbReference type="InterPro" id="IPR040141">
    <property type="entry name" value="ZPR1"/>
</dbReference>
<dbReference type="Gene3D" id="2.20.25.420">
    <property type="entry name" value="ZPR1, zinc finger domain"/>
    <property type="match status" value="1"/>
</dbReference>
<dbReference type="NCBIfam" id="TIGR00340">
    <property type="entry name" value="zpr1_rel"/>
    <property type="match status" value="1"/>
</dbReference>
<evidence type="ECO:0000259" key="5">
    <source>
        <dbReference type="SMART" id="SM00709"/>
    </source>
</evidence>
<dbReference type="InterPro" id="IPR042451">
    <property type="entry name" value="ZPR1_A/B_dom"/>
</dbReference>
<keyword evidence="4" id="KW-0862">Zinc</keyword>
<dbReference type="GeneID" id="13012953"/>
<gene>
    <name evidence="6" type="ordered locus">TCELL_0641</name>
</gene>
<dbReference type="OrthoDB" id="14924at2157"/>
<dbReference type="EMBL" id="CP003531">
    <property type="protein sequence ID" value="AFK51065.1"/>
    <property type="molecule type" value="Genomic_DNA"/>
</dbReference>
<dbReference type="PANTHER" id="PTHR10876">
    <property type="entry name" value="ZINC FINGER PROTEIN ZPR1"/>
    <property type="match status" value="1"/>
</dbReference>
<dbReference type="Gene3D" id="2.60.120.1040">
    <property type="entry name" value="ZPR1, A/B domain"/>
    <property type="match status" value="1"/>
</dbReference>
<evidence type="ECO:0000256" key="1">
    <source>
        <dbReference type="ARBA" id="ARBA00008354"/>
    </source>
</evidence>
<evidence type="ECO:0000313" key="7">
    <source>
        <dbReference type="Proteomes" id="UP000005270"/>
    </source>
</evidence>
<proteinExistence type="inferred from homology"/>
<dbReference type="Pfam" id="PF03367">
    <property type="entry name" value="Zn_ribbon_ZPR1"/>
    <property type="match status" value="1"/>
</dbReference>
<feature type="domain" description="Zinc finger ZPR1-type" evidence="5">
    <location>
        <begin position="18"/>
        <end position="168"/>
    </location>
</feature>
<keyword evidence="7" id="KW-1185">Reference proteome</keyword>
<dbReference type="InParanoid" id="I3TE77"/>
<comment type="similarity">
    <text evidence="1">Belongs to the ZPR1 family.</text>
</comment>
<protein>
    <submittedName>
        <fullName evidence="6">ZPR1-related zinc finger protein</fullName>
    </submittedName>
</protein>
<evidence type="ECO:0000313" key="6">
    <source>
        <dbReference type="EMBL" id="AFK51065.1"/>
    </source>
</evidence>
<dbReference type="InterPro" id="IPR056180">
    <property type="entry name" value="ZPR1_jr_dom"/>
</dbReference>
<dbReference type="KEGG" id="thg:TCELL_0641"/>
<dbReference type="eggNOG" id="arCOG04265">
    <property type="taxonomic scope" value="Archaea"/>
</dbReference>
<dbReference type="GO" id="GO:0008270">
    <property type="term" value="F:zinc ion binding"/>
    <property type="evidence" value="ECO:0007669"/>
    <property type="project" value="UniProtKB-KW"/>
</dbReference>
<evidence type="ECO:0000256" key="3">
    <source>
        <dbReference type="ARBA" id="ARBA00022771"/>
    </source>
</evidence>
<dbReference type="HOGENOM" id="CLU_107446_1_0_2"/>
<name>I3TE77_THEC1</name>
<keyword evidence="3" id="KW-0863">Zinc-finger</keyword>
<dbReference type="InterPro" id="IPR004457">
    <property type="entry name" value="Znf_ZPR1"/>
</dbReference>